<dbReference type="GO" id="GO:0008270">
    <property type="term" value="F:zinc ion binding"/>
    <property type="evidence" value="ECO:0007669"/>
    <property type="project" value="InterPro"/>
</dbReference>
<feature type="compositionally biased region" description="Low complexity" evidence="6">
    <location>
        <begin position="47"/>
        <end position="61"/>
    </location>
</feature>
<evidence type="ECO:0000256" key="5">
    <source>
        <dbReference type="ARBA" id="ARBA00023242"/>
    </source>
</evidence>
<dbReference type="SMART" id="SM00066">
    <property type="entry name" value="GAL4"/>
    <property type="match status" value="1"/>
</dbReference>
<dbReference type="InterPro" id="IPR050797">
    <property type="entry name" value="Carb_Metab_Trans_Reg"/>
</dbReference>
<accession>A0AAN6DVG0</accession>
<dbReference type="Gene3D" id="4.10.240.10">
    <property type="entry name" value="Zn(2)-C6 fungal-type DNA-binding domain"/>
    <property type="match status" value="1"/>
</dbReference>
<evidence type="ECO:0000256" key="1">
    <source>
        <dbReference type="ARBA" id="ARBA00022723"/>
    </source>
</evidence>
<dbReference type="PROSITE" id="PS00463">
    <property type="entry name" value="ZN2_CY6_FUNGAL_1"/>
    <property type="match status" value="1"/>
</dbReference>
<keyword evidence="1" id="KW-0479">Metal-binding</keyword>
<dbReference type="SUPFAM" id="SSF57701">
    <property type="entry name" value="Zn2/Cys6 DNA-binding domain"/>
    <property type="match status" value="1"/>
</dbReference>
<dbReference type="Proteomes" id="UP001203852">
    <property type="component" value="Unassembled WGS sequence"/>
</dbReference>
<dbReference type="PANTHER" id="PTHR31668:SF19">
    <property type="entry name" value="ZN(2)-C6 FUNGAL-TYPE DOMAIN-CONTAINING PROTEIN-RELATED"/>
    <property type="match status" value="1"/>
</dbReference>
<evidence type="ECO:0000256" key="6">
    <source>
        <dbReference type="SAM" id="MobiDB-lite"/>
    </source>
</evidence>
<evidence type="ECO:0000256" key="4">
    <source>
        <dbReference type="ARBA" id="ARBA00023163"/>
    </source>
</evidence>
<evidence type="ECO:0000256" key="2">
    <source>
        <dbReference type="ARBA" id="ARBA00023015"/>
    </source>
</evidence>
<keyword evidence="5" id="KW-0539">Nucleus</keyword>
<dbReference type="InterPro" id="IPR007219">
    <property type="entry name" value="XnlR_reg_dom"/>
</dbReference>
<dbReference type="CDD" id="cd00067">
    <property type="entry name" value="GAL4"/>
    <property type="match status" value="1"/>
</dbReference>
<dbReference type="SMART" id="SM00906">
    <property type="entry name" value="Fungal_trans"/>
    <property type="match status" value="1"/>
</dbReference>
<dbReference type="Pfam" id="PF00172">
    <property type="entry name" value="Zn_clus"/>
    <property type="match status" value="1"/>
</dbReference>
<dbReference type="Pfam" id="PF04082">
    <property type="entry name" value="Fungal_trans"/>
    <property type="match status" value="1"/>
</dbReference>
<evidence type="ECO:0000256" key="3">
    <source>
        <dbReference type="ARBA" id="ARBA00023125"/>
    </source>
</evidence>
<proteinExistence type="predicted"/>
<sequence length="560" mass="62386">MQACDPCRRRKVKCDRTQPCLKCRVGLLTCTYHDNVKRQVTNRRIPAAGRSSASVRSASIAQDDARSVQQVHEGVGRQSEVSSGTSTGTNASLPRHRHNTARSTSPAAGADSSGTRRVSSRLLRLHVKLFLKWIYPLWPIVRPEETLAACSNVDSLSQERYCFLVALCAATNTQLNLAPPSSVFEPADSDDEDVTDTADFYPPSARDYLLREAVSVRKTLDIASDPDVDTMLTSCFLFSAYANQERHKEAWFYLSQAVSFAVSLRLHDESTYTSLDPGEAEMKRRLFYMTFIFERAYSLHLKCPVVLHSTIEKPTITFDDDPAPIEAFLGILSIFEALPPDLYNWLCIPRSEMQHQAGSVPVSYWSLSNTVLAPNGALEPQLINIWVTQQWLRAFLWQTAFRLRLPDTVFMAASLPLETPLSAAKSVMATLATASPRSLEIHGVGMERKLFDLGTYILDFTEGLPMSITRVASSNPKELLWGILISLSKIRGATSFLLPSLLERSKKLLAVESPWQPGLSVPQNAGDEQEIYEIPDEINYGFTGHDEVTYTGNSQVGWIL</sequence>
<protein>
    <submittedName>
        <fullName evidence="8">Fungal-specific transcription factor domain-containing protein</fullName>
    </submittedName>
</protein>
<evidence type="ECO:0000313" key="8">
    <source>
        <dbReference type="EMBL" id="KAI1612342.1"/>
    </source>
</evidence>
<evidence type="ECO:0000259" key="7">
    <source>
        <dbReference type="PROSITE" id="PS50048"/>
    </source>
</evidence>
<dbReference type="InterPro" id="IPR036864">
    <property type="entry name" value="Zn2-C6_fun-type_DNA-bd_sf"/>
</dbReference>
<dbReference type="InterPro" id="IPR001138">
    <property type="entry name" value="Zn2Cys6_DnaBD"/>
</dbReference>
<feature type="domain" description="Zn(2)-C6 fungal-type" evidence="7">
    <location>
        <begin position="3"/>
        <end position="32"/>
    </location>
</feature>
<dbReference type="GO" id="GO:0003677">
    <property type="term" value="F:DNA binding"/>
    <property type="evidence" value="ECO:0007669"/>
    <property type="project" value="UniProtKB-KW"/>
</dbReference>
<reference evidence="8" key="1">
    <citation type="journal article" date="2022" name="bioRxiv">
        <title>Deciphering the potential niche of two novel black yeast fungi from a biological soil crust based on their genomes, phenotypes, and melanin regulation.</title>
        <authorList>
            <consortium name="DOE Joint Genome Institute"/>
            <person name="Carr E.C."/>
            <person name="Barton Q."/>
            <person name="Grambo S."/>
            <person name="Sullivan M."/>
            <person name="Renfro C.M."/>
            <person name="Kuo A."/>
            <person name="Pangilinan J."/>
            <person name="Lipzen A."/>
            <person name="Keymanesh K."/>
            <person name="Savage E."/>
            <person name="Barry K."/>
            <person name="Grigoriev I.V."/>
            <person name="Riekhof W.R."/>
            <person name="Harris S.S."/>
        </authorList>
    </citation>
    <scope>NUCLEOTIDE SEQUENCE</scope>
    <source>
        <strain evidence="8">JF 03-4F</strain>
    </source>
</reference>
<comment type="caution">
    <text evidence="8">The sequence shown here is derived from an EMBL/GenBank/DDBJ whole genome shotgun (WGS) entry which is preliminary data.</text>
</comment>
<dbReference type="GO" id="GO:0006351">
    <property type="term" value="P:DNA-templated transcription"/>
    <property type="evidence" value="ECO:0007669"/>
    <property type="project" value="InterPro"/>
</dbReference>
<keyword evidence="2" id="KW-0805">Transcription regulation</keyword>
<name>A0AAN6DVG0_9EURO</name>
<dbReference type="AlphaFoldDB" id="A0AAN6DVG0"/>
<feature type="region of interest" description="Disordered" evidence="6">
    <location>
        <begin position="43"/>
        <end position="115"/>
    </location>
</feature>
<dbReference type="EMBL" id="MU404354">
    <property type="protein sequence ID" value="KAI1612342.1"/>
    <property type="molecule type" value="Genomic_DNA"/>
</dbReference>
<keyword evidence="9" id="KW-1185">Reference proteome</keyword>
<gene>
    <name evidence="8" type="ORF">EDD36DRAFT_436727</name>
</gene>
<organism evidence="8 9">
    <name type="scientific">Exophiala viscosa</name>
    <dbReference type="NCBI Taxonomy" id="2486360"/>
    <lineage>
        <taxon>Eukaryota</taxon>
        <taxon>Fungi</taxon>
        <taxon>Dikarya</taxon>
        <taxon>Ascomycota</taxon>
        <taxon>Pezizomycotina</taxon>
        <taxon>Eurotiomycetes</taxon>
        <taxon>Chaetothyriomycetidae</taxon>
        <taxon>Chaetothyriales</taxon>
        <taxon>Herpotrichiellaceae</taxon>
        <taxon>Exophiala</taxon>
    </lineage>
</organism>
<dbReference type="PANTHER" id="PTHR31668">
    <property type="entry name" value="GLUCOSE TRANSPORT TRANSCRIPTION REGULATOR RGT1-RELATED-RELATED"/>
    <property type="match status" value="1"/>
</dbReference>
<dbReference type="GO" id="GO:0000981">
    <property type="term" value="F:DNA-binding transcription factor activity, RNA polymerase II-specific"/>
    <property type="evidence" value="ECO:0007669"/>
    <property type="project" value="InterPro"/>
</dbReference>
<keyword evidence="4" id="KW-0804">Transcription</keyword>
<dbReference type="CDD" id="cd12148">
    <property type="entry name" value="fungal_TF_MHR"/>
    <property type="match status" value="1"/>
</dbReference>
<feature type="compositionally biased region" description="Polar residues" evidence="6">
    <location>
        <begin position="79"/>
        <end position="92"/>
    </location>
</feature>
<keyword evidence="3" id="KW-0238">DNA-binding</keyword>
<dbReference type="PROSITE" id="PS50048">
    <property type="entry name" value="ZN2_CY6_FUNGAL_2"/>
    <property type="match status" value="1"/>
</dbReference>
<evidence type="ECO:0000313" key="9">
    <source>
        <dbReference type="Proteomes" id="UP001203852"/>
    </source>
</evidence>